<feature type="compositionally biased region" description="Low complexity" evidence="1">
    <location>
        <begin position="1"/>
        <end position="10"/>
    </location>
</feature>
<evidence type="ECO:0000256" key="1">
    <source>
        <dbReference type="SAM" id="MobiDB-lite"/>
    </source>
</evidence>
<accession>X1VJF4</accession>
<dbReference type="EMBL" id="BARW01026130">
    <property type="protein sequence ID" value="GAJ15451.1"/>
    <property type="molecule type" value="Genomic_DNA"/>
</dbReference>
<reference evidence="2" key="1">
    <citation type="journal article" date="2014" name="Front. Microbiol.">
        <title>High frequency of phylogenetically diverse reductive dehalogenase-homologous genes in deep subseafloor sedimentary metagenomes.</title>
        <authorList>
            <person name="Kawai M."/>
            <person name="Futagami T."/>
            <person name="Toyoda A."/>
            <person name="Takaki Y."/>
            <person name="Nishi S."/>
            <person name="Hori S."/>
            <person name="Arai W."/>
            <person name="Tsubouchi T."/>
            <person name="Morono Y."/>
            <person name="Uchiyama I."/>
            <person name="Ito T."/>
            <person name="Fujiyama A."/>
            <person name="Inagaki F."/>
            <person name="Takami H."/>
        </authorList>
    </citation>
    <scope>NUCLEOTIDE SEQUENCE</scope>
    <source>
        <strain evidence="2">Expedition CK06-06</strain>
    </source>
</reference>
<protein>
    <submittedName>
        <fullName evidence="2">Uncharacterized protein</fullName>
    </submittedName>
</protein>
<feature type="region of interest" description="Disordered" evidence="1">
    <location>
        <begin position="1"/>
        <end position="21"/>
    </location>
</feature>
<gene>
    <name evidence="2" type="ORF">S12H4_42666</name>
</gene>
<dbReference type="AlphaFoldDB" id="X1VJF4"/>
<proteinExistence type="predicted"/>
<sequence>IEECNKNSVSSKKESKVHPEKELSSMKIIITVTFAFFNI</sequence>
<name>X1VJF4_9ZZZZ</name>
<organism evidence="2">
    <name type="scientific">marine sediment metagenome</name>
    <dbReference type="NCBI Taxonomy" id="412755"/>
    <lineage>
        <taxon>unclassified sequences</taxon>
        <taxon>metagenomes</taxon>
        <taxon>ecological metagenomes</taxon>
    </lineage>
</organism>
<feature type="compositionally biased region" description="Basic and acidic residues" evidence="1">
    <location>
        <begin position="11"/>
        <end position="21"/>
    </location>
</feature>
<comment type="caution">
    <text evidence="2">The sequence shown here is derived from an EMBL/GenBank/DDBJ whole genome shotgun (WGS) entry which is preliminary data.</text>
</comment>
<feature type="non-terminal residue" evidence="2">
    <location>
        <position position="1"/>
    </location>
</feature>
<evidence type="ECO:0000313" key="2">
    <source>
        <dbReference type="EMBL" id="GAJ15451.1"/>
    </source>
</evidence>